<dbReference type="AlphaFoldDB" id="A0A8E2JS93"/>
<dbReference type="Proteomes" id="UP000250140">
    <property type="component" value="Unassembled WGS sequence"/>
</dbReference>
<accession>A0A8E2JS93</accession>
<feature type="compositionally biased region" description="Basic and acidic residues" evidence="1">
    <location>
        <begin position="216"/>
        <end position="225"/>
    </location>
</feature>
<keyword evidence="3" id="KW-1185">Reference proteome</keyword>
<name>A0A8E2JS93_9PEZI</name>
<protein>
    <submittedName>
        <fullName evidence="2">Uncharacterized protein</fullName>
    </submittedName>
</protein>
<sequence>MSICLESPSTPPSILIPIPIPIPIPKPPASAQTHPYSSHSHRTHARTTPAASYEASCRLRYSSALARFTCIPSLTGSRGCLHLSGTASPASAIAFLPYDIANWQSLARYRRTAQAAKTPSLRSQCASVPLSVGPVSANEAHHAPSTNLHRLAHLPCSTSSPSAAATAAVNSCSNSPALVHSLGVESSRVECATRTSDSASWPTPTGLSHGLSNDHTINDARRRPEASQGVATAVAKEPAKGC</sequence>
<feature type="region of interest" description="Disordered" evidence="1">
    <location>
        <begin position="195"/>
        <end position="242"/>
    </location>
</feature>
<proteinExistence type="predicted"/>
<organism evidence="2 3">
    <name type="scientific">Glonium stellatum</name>
    <dbReference type="NCBI Taxonomy" id="574774"/>
    <lineage>
        <taxon>Eukaryota</taxon>
        <taxon>Fungi</taxon>
        <taxon>Dikarya</taxon>
        <taxon>Ascomycota</taxon>
        <taxon>Pezizomycotina</taxon>
        <taxon>Dothideomycetes</taxon>
        <taxon>Pleosporomycetidae</taxon>
        <taxon>Gloniales</taxon>
        <taxon>Gloniaceae</taxon>
        <taxon>Glonium</taxon>
    </lineage>
</organism>
<feature type="compositionally biased region" description="Polar residues" evidence="1">
    <location>
        <begin position="195"/>
        <end position="215"/>
    </location>
</feature>
<reference evidence="2 3" key="1">
    <citation type="journal article" date="2016" name="Nat. Commun.">
        <title>Ectomycorrhizal ecology is imprinted in the genome of the dominant symbiotic fungus Cenococcum geophilum.</title>
        <authorList>
            <consortium name="DOE Joint Genome Institute"/>
            <person name="Peter M."/>
            <person name="Kohler A."/>
            <person name="Ohm R.A."/>
            <person name="Kuo A."/>
            <person name="Krutzmann J."/>
            <person name="Morin E."/>
            <person name="Arend M."/>
            <person name="Barry K.W."/>
            <person name="Binder M."/>
            <person name="Choi C."/>
            <person name="Clum A."/>
            <person name="Copeland A."/>
            <person name="Grisel N."/>
            <person name="Haridas S."/>
            <person name="Kipfer T."/>
            <person name="LaButti K."/>
            <person name="Lindquist E."/>
            <person name="Lipzen A."/>
            <person name="Maire R."/>
            <person name="Meier B."/>
            <person name="Mihaltcheva S."/>
            <person name="Molinier V."/>
            <person name="Murat C."/>
            <person name="Poggeler S."/>
            <person name="Quandt C.A."/>
            <person name="Sperisen C."/>
            <person name="Tritt A."/>
            <person name="Tisserant E."/>
            <person name="Crous P.W."/>
            <person name="Henrissat B."/>
            <person name="Nehls U."/>
            <person name="Egli S."/>
            <person name="Spatafora J.W."/>
            <person name="Grigoriev I.V."/>
            <person name="Martin F.M."/>
        </authorList>
    </citation>
    <scope>NUCLEOTIDE SEQUENCE [LARGE SCALE GENOMIC DNA]</scope>
    <source>
        <strain evidence="2 3">CBS 207.34</strain>
    </source>
</reference>
<evidence type="ECO:0000313" key="3">
    <source>
        <dbReference type="Proteomes" id="UP000250140"/>
    </source>
</evidence>
<gene>
    <name evidence="2" type="ORF">AOQ84DRAFT_223020</name>
</gene>
<evidence type="ECO:0000256" key="1">
    <source>
        <dbReference type="SAM" id="MobiDB-lite"/>
    </source>
</evidence>
<evidence type="ECO:0000313" key="2">
    <source>
        <dbReference type="EMBL" id="OCL07294.1"/>
    </source>
</evidence>
<dbReference type="EMBL" id="KV749901">
    <property type="protein sequence ID" value="OCL07294.1"/>
    <property type="molecule type" value="Genomic_DNA"/>
</dbReference>